<dbReference type="GO" id="GO:0030313">
    <property type="term" value="C:cell envelope"/>
    <property type="evidence" value="ECO:0007669"/>
    <property type="project" value="UniProtKB-SubCell"/>
</dbReference>
<dbReference type="InterPro" id="IPR012480">
    <property type="entry name" value="Hepar_II_III_C"/>
</dbReference>
<reference evidence="4 5" key="1">
    <citation type="submission" date="2016-10" db="EMBL/GenBank/DDBJ databases">
        <authorList>
            <person name="de Groot N.N."/>
        </authorList>
    </citation>
    <scope>NUCLEOTIDE SEQUENCE [LARGE SCALE GENOMIC DNA]</scope>
    <source>
        <strain evidence="4 5">DSM 19981</strain>
    </source>
</reference>
<evidence type="ECO:0000313" key="5">
    <source>
        <dbReference type="Proteomes" id="UP000199473"/>
    </source>
</evidence>
<dbReference type="Pfam" id="PF07940">
    <property type="entry name" value="Hepar_II_III_C"/>
    <property type="match status" value="1"/>
</dbReference>
<dbReference type="InterPro" id="IPR008929">
    <property type="entry name" value="Chondroitin_lyas"/>
</dbReference>
<dbReference type="SUPFAM" id="SSF48230">
    <property type="entry name" value="Chondroitin AC/alginate lyase"/>
    <property type="match status" value="1"/>
</dbReference>
<dbReference type="GO" id="GO:0016829">
    <property type="term" value="F:lyase activity"/>
    <property type="evidence" value="ECO:0007669"/>
    <property type="project" value="InterPro"/>
</dbReference>
<feature type="signal peptide" evidence="2">
    <location>
        <begin position="1"/>
        <end position="21"/>
    </location>
</feature>
<comment type="subcellular location">
    <subcellularLocation>
        <location evidence="1">Cell envelope</location>
    </subcellularLocation>
</comment>
<dbReference type="PANTHER" id="PTHR38045">
    <property type="entry name" value="CHROMOSOME 1, WHOLE GENOME SHOTGUN SEQUENCE"/>
    <property type="match status" value="1"/>
</dbReference>
<gene>
    <name evidence="4" type="ORF">SAMN02745775_12165</name>
</gene>
<dbReference type="Gene3D" id="2.70.98.70">
    <property type="match status" value="1"/>
</dbReference>
<keyword evidence="5" id="KW-1185">Reference proteome</keyword>
<evidence type="ECO:0000256" key="1">
    <source>
        <dbReference type="ARBA" id="ARBA00004196"/>
    </source>
</evidence>
<sequence>MALTRRAALALPGCLAVPACAQGAGLLATLRPVHPRLLTTPEQVATLPARLEAEPAGRRWRTTLLRDADGLLARPPAERRFEARRPVLLPTSRDILRRTEALGVAFLLTADPRYAARLAAEMRAAAAYPDWNPSHFLDVAEMTTAFALALDWCHAAWPEADRAMARDAIIAKGLRPGLDGFRSRAFWTRVTHNWALVCMGGLVCGALAVAEDAPTLAAEILSLALPAARPALASYAPDGAWDEGVAYWDYATQYAVFLLAALDTALGANQGLSALPGLAEAGLFRLHLEGPTGRVFNFADGGESVRNTPALMWLARRYHAPAYAWLIGRAPGVTGTGLLWYQPGGQSPAALGLPLDARFRHVEAASLRGAWGDPAASWIAFKGGDNAANHGNLDLGTFVMEAGGERFAIDLGADDYALPGYFSAARRFTYYRNATAGQNTLLVDGADQPMAARAAITAFRSEPGFARAVADLSAGYPALVSARRGIALLDRRVMVVADEVTGSAGRRLRWQMHTRAAVALDGPAAVLRQGSAMLQARILEPAGAVFTLDSATRPPPENPNTGVQRLVVEAMGAARIVVAFAPGEAARDDQLAPIRRPLAAWA</sequence>
<dbReference type="RefSeq" id="WP_092963253.1">
    <property type="nucleotide sequence ID" value="NZ_FOSQ01000021.1"/>
</dbReference>
<accession>A0A1I4F2G0</accession>
<dbReference type="Proteomes" id="UP000199473">
    <property type="component" value="Unassembled WGS sequence"/>
</dbReference>
<organism evidence="4 5">
    <name type="scientific">Falsiroseomonas stagni DSM 19981</name>
    <dbReference type="NCBI Taxonomy" id="1123062"/>
    <lineage>
        <taxon>Bacteria</taxon>
        <taxon>Pseudomonadati</taxon>
        <taxon>Pseudomonadota</taxon>
        <taxon>Alphaproteobacteria</taxon>
        <taxon>Acetobacterales</taxon>
        <taxon>Roseomonadaceae</taxon>
        <taxon>Falsiroseomonas</taxon>
    </lineage>
</organism>
<dbReference type="Gene3D" id="1.50.10.100">
    <property type="entry name" value="Chondroitin AC/alginate lyase"/>
    <property type="match status" value="1"/>
</dbReference>
<feature type="domain" description="Heparinase II/III-like C-terminal" evidence="3">
    <location>
        <begin position="383"/>
        <end position="536"/>
    </location>
</feature>
<feature type="chain" id="PRO_5011578353" evidence="2">
    <location>
        <begin position="22"/>
        <end position="602"/>
    </location>
</feature>
<dbReference type="AlphaFoldDB" id="A0A1I4F2G0"/>
<dbReference type="STRING" id="1123062.SAMN02745775_12165"/>
<evidence type="ECO:0000256" key="2">
    <source>
        <dbReference type="SAM" id="SignalP"/>
    </source>
</evidence>
<evidence type="ECO:0000259" key="3">
    <source>
        <dbReference type="Pfam" id="PF07940"/>
    </source>
</evidence>
<proteinExistence type="predicted"/>
<dbReference type="PANTHER" id="PTHR38045:SF1">
    <property type="entry name" value="HEPARINASE II_III-LIKE PROTEIN"/>
    <property type="match status" value="1"/>
</dbReference>
<dbReference type="EMBL" id="FOSQ01000021">
    <property type="protein sequence ID" value="SFL11749.1"/>
    <property type="molecule type" value="Genomic_DNA"/>
</dbReference>
<name>A0A1I4F2G0_9PROT</name>
<protein>
    <submittedName>
        <fullName evidence="4">Heparinase II/III-like protein</fullName>
    </submittedName>
</protein>
<keyword evidence="2" id="KW-0732">Signal</keyword>
<dbReference type="OrthoDB" id="9772435at2"/>
<evidence type="ECO:0000313" key="4">
    <source>
        <dbReference type="EMBL" id="SFL11749.1"/>
    </source>
</evidence>